<dbReference type="VEuPathDB" id="FungiDB:I7I52_10440"/>
<dbReference type="PANTHER" id="PTHR37490">
    <property type="entry name" value="EXPRESSED PROTEIN"/>
    <property type="match status" value="1"/>
</dbReference>
<evidence type="ECO:0000256" key="1">
    <source>
        <dbReference type="SAM" id="MobiDB-lite"/>
    </source>
</evidence>
<dbReference type="Proteomes" id="UP000670092">
    <property type="component" value="Unassembled WGS sequence"/>
</dbReference>
<gene>
    <name evidence="3" type="ORF">I7I52_10440</name>
</gene>
<reference evidence="3 4" key="1">
    <citation type="submission" date="2021-01" db="EMBL/GenBank/DDBJ databases">
        <title>Chromosome-level genome assembly of a human fungal pathogen reveals clustering of transcriptionally co-regulated genes.</title>
        <authorList>
            <person name="Voorhies M."/>
            <person name="Cohen S."/>
            <person name="Shea T.P."/>
            <person name="Petrus S."/>
            <person name="Munoz J.F."/>
            <person name="Poplawski S."/>
            <person name="Goldman W.E."/>
            <person name="Michael T."/>
            <person name="Cuomo C.A."/>
            <person name="Sil A."/>
            <person name="Beyhan S."/>
        </authorList>
    </citation>
    <scope>NUCLEOTIDE SEQUENCE [LARGE SCALE GENOMIC DNA]</scope>
    <source>
        <strain evidence="3 4">G184AR</strain>
    </source>
</reference>
<organism evidence="3 4">
    <name type="scientific">Ajellomyces capsulatus</name>
    <name type="common">Darling's disease fungus</name>
    <name type="synonym">Histoplasma capsulatum</name>
    <dbReference type="NCBI Taxonomy" id="5037"/>
    <lineage>
        <taxon>Eukaryota</taxon>
        <taxon>Fungi</taxon>
        <taxon>Dikarya</taxon>
        <taxon>Ascomycota</taxon>
        <taxon>Pezizomycotina</taxon>
        <taxon>Eurotiomycetes</taxon>
        <taxon>Eurotiomycetidae</taxon>
        <taxon>Onygenales</taxon>
        <taxon>Ajellomycetaceae</taxon>
        <taxon>Histoplasma</taxon>
    </lineage>
</organism>
<feature type="transmembrane region" description="Helical" evidence="2">
    <location>
        <begin position="12"/>
        <end position="30"/>
    </location>
</feature>
<dbReference type="OrthoDB" id="426718at2759"/>
<sequence>MCSLTRLSKSYLRTIFAVLLLFISVYYVQVCFKTTATLFSSTSSIPPSWKQSIGLVRSKEIVVASLKDDDTSWVAEHLSDWNANIYVVDDPRSELTVPMNKARESMVYLTYIIDRFEKLPDVMIFMHSNRYQWHNDDPIYDAVPIIQSLRLPHVYKVGYAPLRCTWIPGCPAELHPLNPTDTGPEDRQRSEVEYAAAFEKMLPNTPVPPVVGAPCSSQFAVTRNQVMKRSKESYELIRRWVMETDLPDAVCGRVMEYMWHIIMQMPPVYCPPAAECYCMTFGLCNLTCSSVAKCENRYILPTHSRIPEGWPEEGGGGNGWPAPGWNEL</sequence>
<dbReference type="Pfam" id="PF11913">
    <property type="entry name" value="DUF3431"/>
    <property type="match status" value="1"/>
</dbReference>
<accession>A0A8H8D4Y9</accession>
<keyword evidence="2" id="KW-1133">Transmembrane helix</keyword>
<feature type="region of interest" description="Disordered" evidence="1">
    <location>
        <begin position="309"/>
        <end position="328"/>
    </location>
</feature>
<protein>
    <submittedName>
        <fullName evidence="3">DUF3431 superfamily domain-containing protein</fullName>
    </submittedName>
</protein>
<keyword evidence="2" id="KW-0812">Transmembrane</keyword>
<comment type="caution">
    <text evidence="3">The sequence shown here is derived from an EMBL/GenBank/DDBJ whole genome shotgun (WGS) entry which is preliminary data.</text>
</comment>
<dbReference type="InterPro" id="IPR021838">
    <property type="entry name" value="DUF3431"/>
</dbReference>
<proteinExistence type="predicted"/>
<dbReference type="EMBL" id="JAEVHI010000002">
    <property type="protein sequence ID" value="KAG5299958.1"/>
    <property type="molecule type" value="Genomic_DNA"/>
</dbReference>
<evidence type="ECO:0000313" key="3">
    <source>
        <dbReference type="EMBL" id="KAG5299958.1"/>
    </source>
</evidence>
<evidence type="ECO:0000256" key="2">
    <source>
        <dbReference type="SAM" id="Phobius"/>
    </source>
</evidence>
<keyword evidence="2" id="KW-0472">Membrane</keyword>
<dbReference type="AlphaFoldDB" id="A0A8H8D4Y9"/>
<dbReference type="PANTHER" id="PTHR37490:SF3">
    <property type="entry name" value="DUF3431 DOMAIN CONTAINING PROTEIN"/>
    <property type="match status" value="1"/>
</dbReference>
<name>A0A8H8D4Y9_AJECA</name>
<evidence type="ECO:0000313" key="4">
    <source>
        <dbReference type="Proteomes" id="UP000670092"/>
    </source>
</evidence>